<keyword evidence="13" id="KW-1185">Reference proteome</keyword>
<evidence type="ECO:0000256" key="4">
    <source>
        <dbReference type="ARBA" id="ARBA00011245"/>
    </source>
</evidence>
<dbReference type="GO" id="GO:0006782">
    <property type="term" value="P:protoporphyrinogen IX biosynthetic process"/>
    <property type="evidence" value="ECO:0007669"/>
    <property type="project" value="UniProtKB-UniRule"/>
</dbReference>
<comment type="subunit">
    <text evidence="4 8">Monomer.</text>
</comment>
<keyword evidence="6 8" id="KW-0627">Porphyrin biosynthesis</keyword>
<sequence>MSDLQTLPIRIGTRGSKLALAQAEETRAKLIAAHGLSPDDVAIVPITTTGDRVRDRPLAEIGGKGLFTKEIEQALVDGEVDLAVHSLKDMPTVLPHGLAIACVLERADPRDAFISNVARRLVDLPEGAVVGTSSVRRQAQAKRLRPDLQVVPFRGNVGTRLRKLAEGEVAATFLACAGLMRLAMEHEITAPMDPEDMLPAIAQGAICLEIRAGDETVRETIAPLDHAPSHIATTAERAFLGVLDGSCRTPIAGLALLEGGEVVFRGMVLSADGETVLEAERRGPADEAERLGTDAGEEVLSRGGADLLA</sequence>
<organism evidence="12 13">
    <name type="scientific">Kaustia mangrovi</name>
    <dbReference type="NCBI Taxonomy" id="2593653"/>
    <lineage>
        <taxon>Bacteria</taxon>
        <taxon>Pseudomonadati</taxon>
        <taxon>Pseudomonadota</taxon>
        <taxon>Alphaproteobacteria</taxon>
        <taxon>Hyphomicrobiales</taxon>
        <taxon>Parvibaculaceae</taxon>
        <taxon>Kaustia</taxon>
    </lineage>
</organism>
<feature type="domain" description="Porphobilinogen deaminase N-terminal" evidence="10">
    <location>
        <begin position="9"/>
        <end position="218"/>
    </location>
</feature>
<dbReference type="InterPro" id="IPR000860">
    <property type="entry name" value="HemC"/>
</dbReference>
<dbReference type="FunFam" id="3.40.190.10:FF:000004">
    <property type="entry name" value="Porphobilinogen deaminase"/>
    <property type="match status" value="1"/>
</dbReference>
<dbReference type="FunFam" id="3.40.190.10:FF:000005">
    <property type="entry name" value="Porphobilinogen deaminase"/>
    <property type="match status" value="1"/>
</dbReference>
<dbReference type="PROSITE" id="PS00533">
    <property type="entry name" value="PORPHOBILINOGEN_DEAM"/>
    <property type="match status" value="1"/>
</dbReference>
<comment type="function">
    <text evidence="1 8">Tetrapolymerization of the monopyrrole PBG into the hydroxymethylbilane pre-uroporphyrinogen in several discrete steps.</text>
</comment>
<evidence type="ECO:0000256" key="5">
    <source>
        <dbReference type="ARBA" id="ARBA00022679"/>
    </source>
</evidence>
<dbReference type="HAMAP" id="MF_00260">
    <property type="entry name" value="Porphobil_deam"/>
    <property type="match status" value="1"/>
</dbReference>
<dbReference type="Gene3D" id="3.30.160.40">
    <property type="entry name" value="Porphobilinogen deaminase, C-terminal domain"/>
    <property type="match status" value="1"/>
</dbReference>
<dbReference type="InterPro" id="IPR036803">
    <property type="entry name" value="Porphobilinogen_deaminase_C_sf"/>
</dbReference>
<evidence type="ECO:0000256" key="8">
    <source>
        <dbReference type="HAMAP-Rule" id="MF_00260"/>
    </source>
</evidence>
<keyword evidence="5 8" id="KW-0808">Transferase</keyword>
<dbReference type="UniPathway" id="UPA00251">
    <property type="reaction ID" value="UER00319"/>
</dbReference>
<dbReference type="InterPro" id="IPR022418">
    <property type="entry name" value="Porphobilinogen_deaminase_C"/>
</dbReference>
<comment type="pathway">
    <text evidence="2">Porphyrin-containing compound metabolism; protoporphyrin-IX biosynthesis; coproporphyrinogen-III from 5-aminolevulinate: step 2/4.</text>
</comment>
<dbReference type="InterPro" id="IPR022417">
    <property type="entry name" value="Porphobilin_deaminase_N"/>
</dbReference>
<reference evidence="12 13" key="1">
    <citation type="submission" date="2020-06" db="EMBL/GenBank/DDBJ databases">
        <title>Genome sequence of 2 isolates from Red Sea Mangroves.</title>
        <authorList>
            <person name="Sefrji F."/>
            <person name="Michoud G."/>
            <person name="Merlino G."/>
            <person name="Daffonchio D."/>
        </authorList>
    </citation>
    <scope>NUCLEOTIDE SEQUENCE [LARGE SCALE GENOMIC DNA]</scope>
    <source>
        <strain evidence="12 13">R1DC25</strain>
    </source>
</reference>
<feature type="modified residue" description="S-(dipyrrolylmethanemethyl)cysteine" evidence="8">
    <location>
        <position position="247"/>
    </location>
</feature>
<dbReference type="EC" id="2.5.1.61" evidence="8"/>
<dbReference type="InterPro" id="IPR022419">
    <property type="entry name" value="Porphobilin_deaminase_cofac_BS"/>
</dbReference>
<dbReference type="CDD" id="cd13646">
    <property type="entry name" value="PBP2_EcHMBS_like"/>
    <property type="match status" value="1"/>
</dbReference>
<proteinExistence type="inferred from homology"/>
<dbReference type="PIRSF" id="PIRSF001438">
    <property type="entry name" value="4pyrrol_synth_OHMeBilane_synth"/>
    <property type="match status" value="1"/>
</dbReference>
<evidence type="ECO:0000256" key="9">
    <source>
        <dbReference type="SAM" id="MobiDB-lite"/>
    </source>
</evidence>
<feature type="region of interest" description="Disordered" evidence="9">
    <location>
        <begin position="281"/>
        <end position="309"/>
    </location>
</feature>
<dbReference type="Pfam" id="PF03900">
    <property type="entry name" value="Porphobil_deamC"/>
    <property type="match status" value="1"/>
</dbReference>
<comment type="catalytic activity">
    <reaction evidence="7 8">
        <text>4 porphobilinogen + H2O = hydroxymethylbilane + 4 NH4(+)</text>
        <dbReference type="Rhea" id="RHEA:13185"/>
        <dbReference type="ChEBI" id="CHEBI:15377"/>
        <dbReference type="ChEBI" id="CHEBI:28938"/>
        <dbReference type="ChEBI" id="CHEBI:57845"/>
        <dbReference type="ChEBI" id="CHEBI:58126"/>
        <dbReference type="EC" id="2.5.1.61"/>
    </reaction>
</comment>
<comment type="miscellaneous">
    <text evidence="8">The porphobilinogen subunits are added to the dipyrromethane group.</text>
</comment>
<dbReference type="Proteomes" id="UP000593594">
    <property type="component" value="Chromosome"/>
</dbReference>
<comment type="similarity">
    <text evidence="3 8">Belongs to the HMBS family.</text>
</comment>
<dbReference type="SUPFAM" id="SSF53850">
    <property type="entry name" value="Periplasmic binding protein-like II"/>
    <property type="match status" value="1"/>
</dbReference>
<evidence type="ECO:0000313" key="13">
    <source>
        <dbReference type="Proteomes" id="UP000593594"/>
    </source>
</evidence>
<protein>
    <recommendedName>
        <fullName evidence="8">Porphobilinogen deaminase</fullName>
        <shortName evidence="8">PBG</shortName>
        <ecNumber evidence="8">2.5.1.61</ecNumber>
    </recommendedName>
    <alternativeName>
        <fullName evidence="8">Hydroxymethylbilane synthase</fullName>
        <shortName evidence="8">HMBS</shortName>
    </alternativeName>
    <alternativeName>
        <fullName evidence="8">Pre-uroporphyrinogen synthase</fullName>
    </alternativeName>
</protein>
<evidence type="ECO:0000256" key="2">
    <source>
        <dbReference type="ARBA" id="ARBA00004735"/>
    </source>
</evidence>
<comment type="cofactor">
    <cofactor evidence="8">
        <name>dipyrromethane</name>
        <dbReference type="ChEBI" id="CHEBI:60342"/>
    </cofactor>
    <text evidence="8">Binds 1 dipyrromethane group covalently.</text>
</comment>
<evidence type="ECO:0000256" key="7">
    <source>
        <dbReference type="ARBA" id="ARBA00048169"/>
    </source>
</evidence>
<feature type="compositionally biased region" description="Basic and acidic residues" evidence="9">
    <location>
        <begin position="281"/>
        <end position="292"/>
    </location>
</feature>
<dbReference type="PANTHER" id="PTHR11557">
    <property type="entry name" value="PORPHOBILINOGEN DEAMINASE"/>
    <property type="match status" value="1"/>
</dbReference>
<dbReference type="Gene3D" id="3.40.190.10">
    <property type="entry name" value="Periplasmic binding protein-like II"/>
    <property type="match status" value="2"/>
</dbReference>
<evidence type="ECO:0000256" key="6">
    <source>
        <dbReference type="ARBA" id="ARBA00023244"/>
    </source>
</evidence>
<accession>A0A7S8C2P0</accession>
<dbReference type="KEGG" id="kmn:HW532_05710"/>
<evidence type="ECO:0000259" key="10">
    <source>
        <dbReference type="Pfam" id="PF01379"/>
    </source>
</evidence>
<evidence type="ECO:0000256" key="1">
    <source>
        <dbReference type="ARBA" id="ARBA00002869"/>
    </source>
</evidence>
<dbReference type="Pfam" id="PF01379">
    <property type="entry name" value="Porphobil_deam"/>
    <property type="match status" value="1"/>
</dbReference>
<dbReference type="GO" id="GO:0004418">
    <property type="term" value="F:hydroxymethylbilane synthase activity"/>
    <property type="evidence" value="ECO:0007669"/>
    <property type="project" value="UniProtKB-UniRule"/>
</dbReference>
<evidence type="ECO:0000259" key="11">
    <source>
        <dbReference type="Pfam" id="PF03900"/>
    </source>
</evidence>
<dbReference type="PRINTS" id="PR00151">
    <property type="entry name" value="PORPHBDMNASE"/>
</dbReference>
<evidence type="ECO:0000256" key="3">
    <source>
        <dbReference type="ARBA" id="ARBA00005638"/>
    </source>
</evidence>
<dbReference type="NCBIfam" id="TIGR00212">
    <property type="entry name" value="hemC"/>
    <property type="match status" value="1"/>
</dbReference>
<gene>
    <name evidence="8 12" type="primary">hemC</name>
    <name evidence="12" type="ORF">HW532_05710</name>
</gene>
<dbReference type="EMBL" id="CP058214">
    <property type="protein sequence ID" value="QPC42242.1"/>
    <property type="molecule type" value="Genomic_DNA"/>
</dbReference>
<dbReference type="AlphaFoldDB" id="A0A7S8C2P0"/>
<evidence type="ECO:0000313" key="12">
    <source>
        <dbReference type="EMBL" id="QPC42242.1"/>
    </source>
</evidence>
<dbReference type="PANTHER" id="PTHR11557:SF0">
    <property type="entry name" value="PORPHOBILINOGEN DEAMINASE"/>
    <property type="match status" value="1"/>
</dbReference>
<dbReference type="SUPFAM" id="SSF54782">
    <property type="entry name" value="Porphobilinogen deaminase (hydroxymethylbilane synthase), C-terminal domain"/>
    <property type="match status" value="1"/>
</dbReference>
<dbReference type="GO" id="GO:0005737">
    <property type="term" value="C:cytoplasm"/>
    <property type="evidence" value="ECO:0007669"/>
    <property type="project" value="UniProtKB-UniRule"/>
</dbReference>
<name>A0A7S8C2P0_9HYPH</name>
<feature type="domain" description="Porphobilinogen deaminase C-terminal" evidence="11">
    <location>
        <begin position="232"/>
        <end position="300"/>
    </location>
</feature>